<name>A0A6J6FUQ2_9ZZZZ</name>
<feature type="transmembrane region" description="Helical" evidence="1">
    <location>
        <begin position="34"/>
        <end position="55"/>
    </location>
</feature>
<keyword evidence="1" id="KW-1133">Transmembrane helix</keyword>
<organism evidence="2">
    <name type="scientific">freshwater metagenome</name>
    <dbReference type="NCBI Taxonomy" id="449393"/>
    <lineage>
        <taxon>unclassified sequences</taxon>
        <taxon>metagenomes</taxon>
        <taxon>ecological metagenomes</taxon>
    </lineage>
</organism>
<evidence type="ECO:0000256" key="1">
    <source>
        <dbReference type="SAM" id="Phobius"/>
    </source>
</evidence>
<evidence type="ECO:0000313" key="2">
    <source>
        <dbReference type="EMBL" id="CAB4590734.1"/>
    </source>
</evidence>
<protein>
    <submittedName>
        <fullName evidence="2">Unannotated protein</fullName>
    </submittedName>
</protein>
<sequence>MYLVTWVCVVLVLASVWRSARTMGFSTWWLGPSSAPQPVVVQLLPFVGPLLAVIAAGRNLRFLPLIGVVVALAGIGIALVDVGSFDRLVWLQVVASGAGLLVSIAGLAGRYTGDRPTSRS</sequence>
<reference evidence="2" key="1">
    <citation type="submission" date="2020-05" db="EMBL/GenBank/DDBJ databases">
        <authorList>
            <person name="Chiriac C."/>
            <person name="Salcher M."/>
            <person name="Ghai R."/>
            <person name="Kavagutti S V."/>
        </authorList>
    </citation>
    <scope>NUCLEOTIDE SEQUENCE</scope>
</reference>
<proteinExistence type="predicted"/>
<feature type="transmembrane region" description="Helical" evidence="1">
    <location>
        <begin position="62"/>
        <end position="82"/>
    </location>
</feature>
<feature type="transmembrane region" description="Helical" evidence="1">
    <location>
        <begin position="88"/>
        <end position="109"/>
    </location>
</feature>
<gene>
    <name evidence="2" type="ORF">UFOPK1493_03728</name>
</gene>
<accession>A0A6J6FUQ2</accession>
<keyword evidence="1" id="KW-0472">Membrane</keyword>
<dbReference type="EMBL" id="CAEZSR010000229">
    <property type="protein sequence ID" value="CAB4590734.1"/>
    <property type="molecule type" value="Genomic_DNA"/>
</dbReference>
<keyword evidence="1" id="KW-0812">Transmembrane</keyword>
<dbReference type="AlphaFoldDB" id="A0A6J6FUQ2"/>